<feature type="compositionally biased region" description="Acidic residues" evidence="1">
    <location>
        <begin position="1333"/>
        <end position="1373"/>
    </location>
</feature>
<feature type="compositionally biased region" description="Low complexity" evidence="1">
    <location>
        <begin position="994"/>
        <end position="1005"/>
    </location>
</feature>
<feature type="compositionally biased region" description="Polar residues" evidence="1">
    <location>
        <begin position="799"/>
        <end position="812"/>
    </location>
</feature>
<accession>A0A8H4T2B9</accession>
<evidence type="ECO:0000313" key="2">
    <source>
        <dbReference type="EMBL" id="KAF4950038.1"/>
    </source>
</evidence>
<feature type="compositionally biased region" description="Polar residues" evidence="1">
    <location>
        <begin position="271"/>
        <end position="283"/>
    </location>
</feature>
<feature type="region of interest" description="Disordered" evidence="1">
    <location>
        <begin position="188"/>
        <end position="355"/>
    </location>
</feature>
<feature type="compositionally biased region" description="Low complexity" evidence="1">
    <location>
        <begin position="917"/>
        <end position="930"/>
    </location>
</feature>
<dbReference type="Proteomes" id="UP000604273">
    <property type="component" value="Unassembled WGS sequence"/>
</dbReference>
<feature type="compositionally biased region" description="Low complexity" evidence="1">
    <location>
        <begin position="1316"/>
        <end position="1329"/>
    </location>
</feature>
<feature type="compositionally biased region" description="Low complexity" evidence="1">
    <location>
        <begin position="813"/>
        <end position="830"/>
    </location>
</feature>
<feature type="compositionally biased region" description="Basic and acidic residues" evidence="1">
    <location>
        <begin position="537"/>
        <end position="548"/>
    </location>
</feature>
<feature type="compositionally biased region" description="Basic and acidic residues" evidence="1">
    <location>
        <begin position="651"/>
        <end position="662"/>
    </location>
</feature>
<feature type="compositionally biased region" description="Polar residues" evidence="1">
    <location>
        <begin position="834"/>
        <end position="853"/>
    </location>
</feature>
<evidence type="ECO:0000313" key="3">
    <source>
        <dbReference type="Proteomes" id="UP000604273"/>
    </source>
</evidence>
<feature type="compositionally biased region" description="Basic and acidic residues" evidence="1">
    <location>
        <begin position="435"/>
        <end position="450"/>
    </location>
</feature>
<feature type="compositionally biased region" description="Basic and acidic residues" evidence="1">
    <location>
        <begin position="1245"/>
        <end position="1256"/>
    </location>
</feature>
<feature type="compositionally biased region" description="Basic and acidic residues" evidence="1">
    <location>
        <begin position="736"/>
        <end position="746"/>
    </location>
</feature>
<feature type="compositionally biased region" description="Basic and acidic residues" evidence="1">
    <location>
        <begin position="1176"/>
        <end position="1189"/>
    </location>
</feature>
<feature type="compositionally biased region" description="Basic and acidic residues" evidence="1">
    <location>
        <begin position="384"/>
        <end position="398"/>
    </location>
</feature>
<proteinExistence type="predicted"/>
<feature type="compositionally biased region" description="Acidic residues" evidence="1">
    <location>
        <begin position="1235"/>
        <end position="1244"/>
    </location>
</feature>
<keyword evidence="3" id="KW-1185">Reference proteome</keyword>
<feature type="compositionally biased region" description="Basic and acidic residues" evidence="1">
    <location>
        <begin position="1066"/>
        <end position="1086"/>
    </location>
</feature>
<protein>
    <submittedName>
        <fullName evidence="2">Uncharacterized protein</fullName>
    </submittedName>
</protein>
<feature type="compositionally biased region" description="Basic and acidic residues" evidence="1">
    <location>
        <begin position="1135"/>
        <end position="1154"/>
    </location>
</feature>
<feature type="compositionally biased region" description="Acidic residues" evidence="1">
    <location>
        <begin position="1298"/>
        <end position="1315"/>
    </location>
</feature>
<feature type="compositionally biased region" description="Basic and acidic residues" evidence="1">
    <location>
        <begin position="767"/>
        <end position="779"/>
    </location>
</feature>
<sequence length="1387" mass="149124">MDQYIIQGSAEHVSSLLPRYGLGCPHYLVCSSGASQTQWYPKRLGFFSSHNPDLIIFYLDTKNICSDCLKIFAPSGFNFWSLLPDPSGGIGKLGNPPRKWLSPSGQAEQFINLLKIGGGVSDPAIVPLPSSPAAMAAWEWIKSQKKPFYIDQLHLAPRWSPINERNALADSAIAWQYGIAMPTPTVEGISAPRDNESTVAKAPKPTSSRYSLSKPKTSVDMVDMPDCNRPRRSQDSQDITGAQAVPLSMKKKADGAVGASKPTSAVEPAAEQSSHGLASSKEQINPPRKERGKYKPAPPSQGESKPVKARGSPRMASPPAPQYTFSATEESQPEREQERPTLVRPVAPLTQPGPAIRRKAVGAISKNSNAAVEITKVNSQEIDSTTKEKADCEGKESDSDFSLLSKPSPKPQILGPKTKSPEEETARIKSKRNRTNQEAHVELEVLERSKKSSKKSPKAKPVGATKEMSALVKTVVQSKRSSSQTTSVSTYTRSWYNHDPFSFDGAMTLSKLSDYKRRARTVNTYAEKAPELPLETLLRETRPLDKSETLQGLKTTKTMERGDPMVNLFSPDAKDRKPSKLPLGSALGMKAVLEAEPSSGKKPKPSSAEGQVKAKSDRTSSTNPIGETMSEWAEKVQKVATKGNTEQSVRLLKDKVSREMKHGGKVIHSRLETKAGRIGTHSKGNSSHTGRQSSTTVVNHDHVHHKKPKKKDDGHKHHKHQTEPDRIPGSKPYPDQPHEHEHDTHGSHGHGSPGEHEQPGEHQQPAENEKPTENEKPAENEQLAAENKQLDEHPADGPNGSSPTDSGQSTPQPVNNSPAPNSPVESNSPETHLQHTGTSSPHPVSSAQDSPNLSPKPDAQDPSFAENTAGVQDRPDTQPTGLTPQPREQNIQGNISGNESPKTEATVPAAITVELASGTSPSDAKPSSSSLNGNRTDSSSTTLSSEPQEATVARSGSTQGYHRQSTAQSAQCAQLQANYTSDPIQGSRGGLDGSGQSSSGNQTPSIPLSELPSRTGFVAGAGMVGAAALAGGLAATNATSSSHSSDEENVYFNGDSEDPAGSWYNEFDRLSGSHQQPEHDNSDIEVAHGAASLTSSGDEQASQHVAGDDNLSELDSLSHYGEAQQDPLSAFDVQEDLHEQRLQSHEGSDNESSHESIVGHAYKQSSEDGEGDEENVQQHDSESLEKSDNGAESDSEDVQSVNADFLEQSDDNEQYDFAQDSHSHLSSHHSGEVEVLTENEDEDQGYDKSSSDHGFDNESDNGDSYQGSIEDSDQSVQDDTEDDLNPESSQEGSGHETDSEEDQGSDEGEESDSDQSPDGSDGSDSQSSHSSEDDPEDSPDGGSDESAEEEQSDLEPDDSEPESEDISESEQETYSDSGGDDNASYSD</sequence>
<feature type="compositionally biased region" description="Basic and acidic residues" evidence="1">
    <location>
        <begin position="332"/>
        <end position="341"/>
    </location>
</feature>
<organism evidence="2 3">
    <name type="scientific">Fusarium gaditjirri</name>
    <dbReference type="NCBI Taxonomy" id="282569"/>
    <lineage>
        <taxon>Eukaryota</taxon>
        <taxon>Fungi</taxon>
        <taxon>Dikarya</taxon>
        <taxon>Ascomycota</taxon>
        <taxon>Pezizomycotina</taxon>
        <taxon>Sordariomycetes</taxon>
        <taxon>Hypocreomycetidae</taxon>
        <taxon>Hypocreales</taxon>
        <taxon>Nectriaceae</taxon>
        <taxon>Fusarium</taxon>
        <taxon>Fusarium nisikadoi species complex</taxon>
    </lineage>
</organism>
<feature type="region of interest" description="Disordered" evidence="1">
    <location>
        <begin position="380"/>
        <end position="499"/>
    </location>
</feature>
<feature type="compositionally biased region" description="Acidic residues" evidence="1">
    <location>
        <begin position="1270"/>
        <end position="1285"/>
    </location>
</feature>
<feature type="compositionally biased region" description="Polar residues" evidence="1">
    <location>
        <begin position="682"/>
        <end position="698"/>
    </location>
</feature>
<dbReference type="OrthoDB" id="5357217at2759"/>
<feature type="region of interest" description="Disordered" evidence="1">
    <location>
        <begin position="537"/>
        <end position="1013"/>
    </location>
</feature>
<dbReference type="EMBL" id="JABFAI010000222">
    <property type="protein sequence ID" value="KAF4950038.1"/>
    <property type="molecule type" value="Genomic_DNA"/>
</dbReference>
<feature type="compositionally biased region" description="Polar residues" evidence="1">
    <location>
        <begin position="205"/>
        <end position="216"/>
    </location>
</feature>
<feature type="compositionally biased region" description="Low complexity" evidence="1">
    <location>
        <begin position="594"/>
        <end position="610"/>
    </location>
</feature>
<reference evidence="2" key="2">
    <citation type="submission" date="2020-05" db="EMBL/GenBank/DDBJ databases">
        <authorList>
            <person name="Kim H.-S."/>
            <person name="Proctor R.H."/>
            <person name="Brown D.W."/>
        </authorList>
    </citation>
    <scope>NUCLEOTIDE SEQUENCE</scope>
    <source>
        <strain evidence="2">NRRL 45417</strain>
    </source>
</reference>
<reference evidence="2" key="1">
    <citation type="journal article" date="2020" name="BMC Genomics">
        <title>Correction to: Identification and distribution of gene clusters required for synthesis of sphingolipid metabolism inhibitors in diverse species of the filamentous fungus Fusarium.</title>
        <authorList>
            <person name="Kim H.S."/>
            <person name="Lohmar J.M."/>
            <person name="Busman M."/>
            <person name="Brown D.W."/>
            <person name="Naumann T.A."/>
            <person name="Divon H.H."/>
            <person name="Lysoe E."/>
            <person name="Uhlig S."/>
            <person name="Proctor R.H."/>
        </authorList>
    </citation>
    <scope>NUCLEOTIDE SEQUENCE</scope>
    <source>
        <strain evidence="2">NRRL 45417</strain>
    </source>
</reference>
<name>A0A8H4T2B9_9HYPO</name>
<feature type="compositionally biased region" description="Polar residues" evidence="1">
    <location>
        <begin position="1092"/>
        <end position="1103"/>
    </location>
</feature>
<feature type="compositionally biased region" description="Basic and acidic residues" evidence="1">
    <location>
        <begin position="710"/>
        <end position="728"/>
    </location>
</feature>
<comment type="caution">
    <text evidence="2">The sequence shown here is derived from an EMBL/GenBank/DDBJ whole genome shotgun (WGS) entry which is preliminary data.</text>
</comment>
<evidence type="ECO:0000256" key="1">
    <source>
        <dbReference type="SAM" id="MobiDB-lite"/>
    </source>
</evidence>
<feature type="compositionally biased region" description="Polar residues" evidence="1">
    <location>
        <begin position="877"/>
        <end position="900"/>
    </location>
</feature>
<gene>
    <name evidence="2" type="ORF">FGADI_8484</name>
</gene>
<feature type="compositionally biased region" description="Low complexity" evidence="1">
    <location>
        <begin position="1034"/>
        <end position="1043"/>
    </location>
</feature>
<feature type="compositionally biased region" description="Low complexity" evidence="1">
    <location>
        <begin position="472"/>
        <end position="494"/>
    </location>
</feature>
<feature type="compositionally biased region" description="Polar residues" evidence="1">
    <location>
        <begin position="931"/>
        <end position="984"/>
    </location>
</feature>
<feature type="compositionally biased region" description="Basic and acidic residues" evidence="1">
    <location>
        <begin position="226"/>
        <end position="235"/>
    </location>
</feature>
<feature type="region of interest" description="Disordered" evidence="1">
    <location>
        <begin position="1034"/>
        <end position="1387"/>
    </location>
</feature>